<dbReference type="InterPro" id="IPR046351">
    <property type="entry name" value="UTP4"/>
</dbReference>
<dbReference type="eggNOG" id="KOG2048">
    <property type="taxonomic scope" value="Eukaryota"/>
</dbReference>
<name>A0A1H6PUQ1_YARLL</name>
<dbReference type="PANTHER" id="PTHR44163:SF1">
    <property type="entry name" value="U3 SMALL NUCLEOLAR RNA-ASSOCIATED PROTEIN 4 HOMOLOG"/>
    <property type="match status" value="1"/>
</dbReference>
<sequence length="687" mass="74669">MDVHRCRFVDYNPAGITALAFSRRSELDQNASPDLRLAVGRDNGDIEIWNPRWNWLHETTLRGGKGRSVEGLAWSDSGDSSGKPRLFSIGGSTAITEWNVSTGQPRVNYDCHSGVIWCIAVSDDGTKLAAGCENGSVVVVDLSGGPGVMEHSRVLQRHTCRVLSLAWRGSQVVGGCSDARIRVWDEDGSTIATMKVDTAKGPVAQDDATLVWTVAVVKRAKGDLIVSGDSTGSVKFWDCTHFALNQSFKTHEADILCLAVDAAGDAVFSAGVDKTIACYESVGKRWNQTNVRGYNAHDVRALATYEAKNLSLLASGGVEKVLVVASVNEFAQGPYRKFSVAPPRTQTLVYGSIVAMWNGQTVKLWRRLEGGQRRLVCKLTMSADDNISDVAMFGSLLAVSSLQETKLFELEEVLSSKGHPVLKPNKLMDLEGAHLTVFSPAGELLLISSDSVILISLNEELAPIEELQVPEAVLKGNLIAHGHETEIVAAAFSDTHLALSRRSGHTEIFVRGDRGFKHARTLMRLSAAPATAMAFTGAKTLVVATADNKVVEFDLGSGLLTEWSRSNPEIPDPVASSVDHCTGMFLDPSSKHSQRVWMWGATWLAFVDTSTNIPVERVPKRRLDGEETAKPVTSENQTTTAFWSTSKYRPIIGAEIVDGNELVVVERPAFDIPLPAAFWSKKKKRVD</sequence>
<dbReference type="EMBL" id="CP017558">
    <property type="protein sequence ID" value="AOW06865.1"/>
    <property type="molecule type" value="Genomic_DNA"/>
</dbReference>
<dbReference type="InterPro" id="IPR015943">
    <property type="entry name" value="WD40/YVTN_repeat-like_dom_sf"/>
</dbReference>
<dbReference type="PROSITE" id="PS50082">
    <property type="entry name" value="WD_REPEATS_2"/>
    <property type="match status" value="1"/>
</dbReference>
<evidence type="ECO:0000313" key="4">
    <source>
        <dbReference type="Proteomes" id="UP000182444"/>
    </source>
</evidence>
<dbReference type="GO" id="GO:0034455">
    <property type="term" value="C:t-UTP complex"/>
    <property type="evidence" value="ECO:0007669"/>
    <property type="project" value="TreeGrafter"/>
</dbReference>
<accession>A0A1H6PUQ1</accession>
<evidence type="ECO:0000313" key="5">
    <source>
        <dbReference type="Proteomes" id="UP000256601"/>
    </source>
</evidence>
<dbReference type="RefSeq" id="XP_505171.1">
    <property type="nucleotide sequence ID" value="XM_505171.1"/>
</dbReference>
<dbReference type="FunFam" id="2.130.10.10:FF:000896">
    <property type="entry name" value="U3 small nucleolar RNA-associated protein 4"/>
    <property type="match status" value="1"/>
</dbReference>
<dbReference type="Pfam" id="PF00400">
    <property type="entry name" value="WD40"/>
    <property type="match status" value="3"/>
</dbReference>
<dbReference type="GO" id="GO:0030686">
    <property type="term" value="C:90S preribosome"/>
    <property type="evidence" value="ECO:0007669"/>
    <property type="project" value="InterPro"/>
</dbReference>
<evidence type="ECO:0000256" key="1">
    <source>
        <dbReference type="PROSITE-ProRule" id="PRU00221"/>
    </source>
</evidence>
<proteinExistence type="predicted"/>
<protein>
    <submittedName>
        <fullName evidence="3">WD40-repeat-containing domain protein</fullName>
    </submittedName>
</protein>
<dbReference type="PANTHER" id="PTHR44163">
    <property type="entry name" value="U3 SMALL NUCLEOLAR RNA-ASSOCIATED PROTEIN 4 HOMOLOG"/>
    <property type="match status" value="1"/>
</dbReference>
<dbReference type="OMA" id="STYITEW"/>
<dbReference type="Proteomes" id="UP000182444">
    <property type="component" value="Chromosome 1F"/>
</dbReference>
<reference evidence="3 5" key="2">
    <citation type="submission" date="2018-07" db="EMBL/GenBank/DDBJ databases">
        <title>Draft Genome Assemblies for Five Robust Yarrowia lipolytica Strains Exhibiting High Lipid Production and Pentose Sugar Utilization and Sugar Alcohol Secretion from Undetoxified Lignocellulosic Biomass Hydrolysates.</title>
        <authorList>
            <consortium name="DOE Joint Genome Institute"/>
            <person name="Walker C."/>
            <person name="Ryu S."/>
            <person name="Na H."/>
            <person name="Zane M."/>
            <person name="LaButti K."/>
            <person name="Lipzen A."/>
            <person name="Haridas S."/>
            <person name="Barry K."/>
            <person name="Grigoriev I.V."/>
            <person name="Quarterman J."/>
            <person name="Slininger P."/>
            <person name="Dien B."/>
            <person name="Trinh C.T."/>
        </authorList>
    </citation>
    <scope>NUCLEOTIDE SEQUENCE [LARGE SCALE GENOMIC DNA]</scope>
    <source>
        <strain evidence="3 5">YB392</strain>
    </source>
</reference>
<dbReference type="GO" id="GO:0032040">
    <property type="term" value="C:small-subunit processome"/>
    <property type="evidence" value="ECO:0007669"/>
    <property type="project" value="EnsemblFungi"/>
</dbReference>
<dbReference type="AlphaFoldDB" id="A0A1H6PUQ1"/>
<dbReference type="GO" id="GO:0000462">
    <property type="term" value="P:maturation of SSU-rRNA from tricistronic rRNA transcript (SSU-rRNA, 5.8S rRNA, LSU-rRNA)"/>
    <property type="evidence" value="ECO:0007669"/>
    <property type="project" value="InterPro"/>
</dbReference>
<dbReference type="EMBL" id="KZ857325">
    <property type="protein sequence ID" value="RDW28512.1"/>
    <property type="molecule type" value="Genomic_DNA"/>
</dbReference>
<dbReference type="InterPro" id="IPR036322">
    <property type="entry name" value="WD40_repeat_dom_sf"/>
</dbReference>
<dbReference type="Proteomes" id="UP000256601">
    <property type="component" value="Unassembled WGS sequence"/>
</dbReference>
<dbReference type="KEGG" id="yli:2908483"/>
<dbReference type="SUPFAM" id="SSF50978">
    <property type="entry name" value="WD40 repeat-like"/>
    <property type="match status" value="2"/>
</dbReference>
<reference evidence="2 4" key="1">
    <citation type="journal article" date="2016" name="PLoS ONE">
        <title>Sequence Assembly of Yarrowia lipolytica Strain W29/CLIB89 Shows Transposable Element Diversity.</title>
        <authorList>
            <person name="Magnan C."/>
            <person name="Yu J."/>
            <person name="Chang I."/>
            <person name="Jahn E."/>
            <person name="Kanomata Y."/>
            <person name="Wu J."/>
            <person name="Zeller M."/>
            <person name="Oakes M."/>
            <person name="Baldi P."/>
            <person name="Sandmeyer S."/>
        </authorList>
    </citation>
    <scope>NUCLEOTIDE SEQUENCE [LARGE SCALE GENOMIC DNA]</scope>
    <source>
        <strain evidence="2">CLIB89</strain>
        <strain evidence="4">CLIB89(W29)</strain>
    </source>
</reference>
<dbReference type="InterPro" id="IPR001680">
    <property type="entry name" value="WD40_rpt"/>
</dbReference>
<dbReference type="GeneID" id="2908483"/>
<dbReference type="GO" id="GO:0003723">
    <property type="term" value="F:RNA binding"/>
    <property type="evidence" value="ECO:0007669"/>
    <property type="project" value="TreeGrafter"/>
</dbReference>
<dbReference type="VEuPathDB" id="FungiDB:YALI0_F08657g"/>
<feature type="repeat" description="WD" evidence="1">
    <location>
        <begin position="155"/>
        <end position="185"/>
    </location>
</feature>
<dbReference type="Gene3D" id="2.130.10.10">
    <property type="entry name" value="YVTN repeat-like/Quinoprotein amine dehydrogenase"/>
    <property type="match status" value="2"/>
</dbReference>
<dbReference type="OrthoDB" id="8883818at2759"/>
<evidence type="ECO:0000313" key="3">
    <source>
        <dbReference type="EMBL" id="RDW28512.1"/>
    </source>
</evidence>
<gene>
    <name evidence="3" type="ORF">B0I71DRAFT_127173</name>
    <name evidence="2" type="ORF">YALI1_F12080g</name>
</gene>
<dbReference type="SMART" id="SM00320">
    <property type="entry name" value="WD40"/>
    <property type="match status" value="7"/>
</dbReference>
<keyword evidence="1" id="KW-0853">WD repeat</keyword>
<evidence type="ECO:0000313" key="2">
    <source>
        <dbReference type="EMBL" id="AOW06865.1"/>
    </source>
</evidence>
<dbReference type="VEuPathDB" id="FungiDB:YALI1_F12080g"/>
<organism evidence="2 4">
    <name type="scientific">Yarrowia lipolytica</name>
    <name type="common">Candida lipolytica</name>
    <dbReference type="NCBI Taxonomy" id="4952"/>
    <lineage>
        <taxon>Eukaryota</taxon>
        <taxon>Fungi</taxon>
        <taxon>Dikarya</taxon>
        <taxon>Ascomycota</taxon>
        <taxon>Saccharomycotina</taxon>
        <taxon>Dipodascomycetes</taxon>
        <taxon>Dipodascales</taxon>
        <taxon>Dipodascales incertae sedis</taxon>
        <taxon>Yarrowia</taxon>
    </lineage>
</organism>